<name>A0A1S3YD18_TOBAC</name>
<dbReference type="KEGG" id="nta:107774763"/>
<organism evidence="6 7">
    <name type="scientific">Nicotiana tabacum</name>
    <name type="common">Common tobacco</name>
    <dbReference type="NCBI Taxonomy" id="4097"/>
    <lineage>
        <taxon>Eukaryota</taxon>
        <taxon>Viridiplantae</taxon>
        <taxon>Streptophyta</taxon>
        <taxon>Embryophyta</taxon>
        <taxon>Tracheophyta</taxon>
        <taxon>Spermatophyta</taxon>
        <taxon>Magnoliopsida</taxon>
        <taxon>eudicotyledons</taxon>
        <taxon>Gunneridae</taxon>
        <taxon>Pentapetalae</taxon>
        <taxon>asterids</taxon>
        <taxon>lamiids</taxon>
        <taxon>Solanales</taxon>
        <taxon>Solanaceae</taxon>
        <taxon>Nicotianoideae</taxon>
        <taxon>Nicotianeae</taxon>
        <taxon>Nicotiana</taxon>
    </lineage>
</organism>
<dbReference type="RefSeq" id="XP_016449893.1">
    <property type="nucleotide sequence ID" value="XM_016594407.2"/>
</dbReference>
<dbReference type="OrthoDB" id="786795at2759"/>
<dbReference type="InterPro" id="IPR051348">
    <property type="entry name" value="U-box_ubiquitin_ligases"/>
</dbReference>
<evidence type="ECO:0000313" key="7">
    <source>
        <dbReference type="RefSeq" id="XP_016449893.1"/>
    </source>
</evidence>
<evidence type="ECO:0000313" key="6">
    <source>
        <dbReference type="Proteomes" id="UP000790787"/>
    </source>
</evidence>
<dbReference type="PANTHER" id="PTHR45647">
    <property type="entry name" value="OS02G0152300 PROTEIN"/>
    <property type="match status" value="1"/>
</dbReference>
<keyword evidence="4" id="KW-0175">Coiled coil</keyword>
<dbReference type="GeneID" id="107774763"/>
<accession>A0A1S3YD18</accession>
<evidence type="ECO:0000256" key="4">
    <source>
        <dbReference type="SAM" id="Coils"/>
    </source>
</evidence>
<sequence>MSRSSFFRLHGCINCTIVTLILKVDSHVVVLEDKDVVKAIVEYVNRTGVEALIFGAARKDGFLRFKAKDIPGGVLKEVPDFCTVHIISKYEKITSTRPASRPAPFVHPPPHQFTNTGFANSRGRARNQEMEEIKRELQQIRAQFVELEQHTRTIIVMLSELYETIGRNHSPYSATPSSPPPPSPPPPCPVFVVIS</sequence>
<dbReference type="STRING" id="4097.A0A1S3YD18"/>
<evidence type="ECO:0000256" key="3">
    <source>
        <dbReference type="ARBA" id="ARBA00022786"/>
    </source>
</evidence>
<proteinExistence type="predicted"/>
<reference evidence="6" key="1">
    <citation type="journal article" date="2014" name="Nat. Commun.">
        <title>The tobacco genome sequence and its comparison with those of tomato and potato.</title>
        <authorList>
            <person name="Sierro N."/>
            <person name="Battey J.N."/>
            <person name="Ouadi S."/>
            <person name="Bakaher N."/>
            <person name="Bovet L."/>
            <person name="Willig A."/>
            <person name="Goepfert S."/>
            <person name="Peitsch M.C."/>
            <person name="Ivanov N.V."/>
        </authorList>
    </citation>
    <scope>NUCLEOTIDE SEQUENCE [LARGE SCALE GENOMIC DNA]</scope>
</reference>
<dbReference type="Proteomes" id="UP000790787">
    <property type="component" value="Chromosome 5"/>
</dbReference>
<dbReference type="AlphaFoldDB" id="A0A1S3YD18"/>
<evidence type="ECO:0000256" key="5">
    <source>
        <dbReference type="SAM" id="MobiDB-lite"/>
    </source>
</evidence>
<feature type="coiled-coil region" evidence="4">
    <location>
        <begin position="123"/>
        <end position="150"/>
    </location>
</feature>
<reference evidence="7" key="2">
    <citation type="submission" date="2025-08" db="UniProtKB">
        <authorList>
            <consortium name="RefSeq"/>
        </authorList>
    </citation>
    <scope>IDENTIFICATION</scope>
    <source>
        <tissue evidence="7">Leaf</tissue>
    </source>
</reference>
<feature type="region of interest" description="Disordered" evidence="5">
    <location>
        <begin position="169"/>
        <end position="188"/>
    </location>
</feature>
<dbReference type="RefSeq" id="XP_016449893.1">
    <property type="nucleotide sequence ID" value="XM_016594407.1"/>
</dbReference>
<dbReference type="PANTHER" id="PTHR45647:SF132">
    <property type="entry name" value="KINASE WITH ADENINE NUCLEOTIDE ALPHA HYDROLASES-LIKE DOMAIN-CONTAINING PROTEIN"/>
    <property type="match status" value="1"/>
</dbReference>
<feature type="compositionally biased region" description="Pro residues" evidence="5">
    <location>
        <begin position="177"/>
        <end position="188"/>
    </location>
</feature>
<gene>
    <name evidence="7" type="primary">LOC107774763</name>
</gene>
<dbReference type="PaxDb" id="4097-A0A1S3YD18"/>
<evidence type="ECO:0000256" key="2">
    <source>
        <dbReference type="ARBA" id="ARBA00012483"/>
    </source>
</evidence>
<evidence type="ECO:0000256" key="1">
    <source>
        <dbReference type="ARBA" id="ARBA00000900"/>
    </source>
</evidence>
<comment type="catalytic activity">
    <reaction evidence="1">
        <text>S-ubiquitinyl-[E2 ubiquitin-conjugating enzyme]-L-cysteine + [acceptor protein]-L-lysine = [E2 ubiquitin-conjugating enzyme]-L-cysteine + N(6)-ubiquitinyl-[acceptor protein]-L-lysine.</text>
        <dbReference type="EC" id="2.3.2.27"/>
    </reaction>
</comment>
<protein>
    <recommendedName>
        <fullName evidence="2">RING-type E3 ubiquitin transferase</fullName>
        <ecNumber evidence="2">2.3.2.27</ecNumber>
    </recommendedName>
</protein>
<dbReference type="GO" id="GO:0061630">
    <property type="term" value="F:ubiquitin protein ligase activity"/>
    <property type="evidence" value="ECO:0007669"/>
    <property type="project" value="UniProtKB-EC"/>
</dbReference>
<keyword evidence="6" id="KW-1185">Reference proteome</keyword>
<feature type="region of interest" description="Disordered" evidence="5">
    <location>
        <begin position="98"/>
        <end position="119"/>
    </location>
</feature>
<dbReference type="EC" id="2.3.2.27" evidence="2"/>
<keyword evidence="3" id="KW-0833">Ubl conjugation pathway</keyword>